<keyword evidence="3" id="KW-1185">Reference proteome</keyword>
<dbReference type="AlphaFoldDB" id="A0AAD9H994"/>
<evidence type="ECO:0000256" key="1">
    <source>
        <dbReference type="SAM" id="MobiDB-lite"/>
    </source>
</evidence>
<sequence length="134" mass="14879">MAHHMCSILGQPRRWDGSLKEFSPAAVSCHALYTDPKCNDRSSGRMSTRPLCPHLPRKHSALSVLAGSPFESDVCVPSLTVRHDAHWRATQKPLQSPCNAPRDAKTRRNTEKSHSEMHISPAGWSPFLAYLALP</sequence>
<protein>
    <submittedName>
        <fullName evidence="2">Uncharacterized protein</fullName>
    </submittedName>
</protein>
<proteinExistence type="predicted"/>
<name>A0AAD9H994_9PEZI</name>
<dbReference type="EMBL" id="MU842988">
    <property type="protein sequence ID" value="KAK2023749.1"/>
    <property type="molecule type" value="Genomic_DNA"/>
</dbReference>
<organism evidence="2 3">
    <name type="scientific">Colletotrichum zoysiae</name>
    <dbReference type="NCBI Taxonomy" id="1216348"/>
    <lineage>
        <taxon>Eukaryota</taxon>
        <taxon>Fungi</taxon>
        <taxon>Dikarya</taxon>
        <taxon>Ascomycota</taxon>
        <taxon>Pezizomycotina</taxon>
        <taxon>Sordariomycetes</taxon>
        <taxon>Hypocreomycetidae</taxon>
        <taxon>Glomerellales</taxon>
        <taxon>Glomerellaceae</taxon>
        <taxon>Colletotrichum</taxon>
        <taxon>Colletotrichum graminicola species complex</taxon>
    </lineage>
</organism>
<accession>A0AAD9H994</accession>
<comment type="caution">
    <text evidence="2">The sequence shown here is derived from an EMBL/GenBank/DDBJ whole genome shotgun (WGS) entry which is preliminary data.</text>
</comment>
<feature type="region of interest" description="Disordered" evidence="1">
    <location>
        <begin position="90"/>
        <end position="117"/>
    </location>
</feature>
<dbReference type="Proteomes" id="UP001232148">
    <property type="component" value="Unassembled WGS sequence"/>
</dbReference>
<reference evidence="2" key="1">
    <citation type="submission" date="2021-06" db="EMBL/GenBank/DDBJ databases">
        <title>Comparative genomics, transcriptomics and evolutionary studies reveal genomic signatures of adaptation to plant cell wall in hemibiotrophic fungi.</title>
        <authorList>
            <consortium name="DOE Joint Genome Institute"/>
            <person name="Baroncelli R."/>
            <person name="Diaz J.F."/>
            <person name="Benocci T."/>
            <person name="Peng M."/>
            <person name="Battaglia E."/>
            <person name="Haridas S."/>
            <person name="Andreopoulos W."/>
            <person name="Labutti K."/>
            <person name="Pangilinan J."/>
            <person name="Floch G.L."/>
            <person name="Makela M.R."/>
            <person name="Henrissat B."/>
            <person name="Grigoriev I.V."/>
            <person name="Crouch J.A."/>
            <person name="De Vries R.P."/>
            <person name="Sukno S.A."/>
            <person name="Thon M.R."/>
        </authorList>
    </citation>
    <scope>NUCLEOTIDE SEQUENCE</scope>
    <source>
        <strain evidence="2">MAFF235873</strain>
    </source>
</reference>
<evidence type="ECO:0000313" key="2">
    <source>
        <dbReference type="EMBL" id="KAK2023749.1"/>
    </source>
</evidence>
<feature type="compositionally biased region" description="Basic and acidic residues" evidence="1">
    <location>
        <begin position="102"/>
        <end position="117"/>
    </location>
</feature>
<evidence type="ECO:0000313" key="3">
    <source>
        <dbReference type="Proteomes" id="UP001232148"/>
    </source>
</evidence>
<gene>
    <name evidence="2" type="ORF">LX32DRAFT_131272</name>
</gene>